<feature type="transmembrane region" description="Helical" evidence="2">
    <location>
        <begin position="28"/>
        <end position="48"/>
    </location>
</feature>
<organism evidence="3 4">
    <name type="scientific">Planomonospora alba</name>
    <dbReference type="NCBI Taxonomy" id="161354"/>
    <lineage>
        <taxon>Bacteria</taxon>
        <taxon>Bacillati</taxon>
        <taxon>Actinomycetota</taxon>
        <taxon>Actinomycetes</taxon>
        <taxon>Streptosporangiales</taxon>
        <taxon>Streptosporangiaceae</taxon>
        <taxon>Planomonospora</taxon>
    </lineage>
</organism>
<feature type="compositionally biased region" description="Low complexity" evidence="1">
    <location>
        <begin position="239"/>
        <end position="268"/>
    </location>
</feature>
<keyword evidence="2" id="KW-1133">Transmembrane helix</keyword>
<evidence type="ECO:0000313" key="3">
    <source>
        <dbReference type="EMBL" id="GAA3163611.1"/>
    </source>
</evidence>
<evidence type="ECO:0000256" key="1">
    <source>
        <dbReference type="SAM" id="MobiDB-lite"/>
    </source>
</evidence>
<name>A0ABP6P091_9ACTN</name>
<dbReference type="RefSeq" id="WP_344866001.1">
    <property type="nucleotide sequence ID" value="NZ_BAAAUT010000080.1"/>
</dbReference>
<dbReference type="EMBL" id="BAAAUT010000080">
    <property type="protein sequence ID" value="GAA3163611.1"/>
    <property type="molecule type" value="Genomic_DNA"/>
</dbReference>
<comment type="caution">
    <text evidence="3">The sequence shown here is derived from an EMBL/GenBank/DDBJ whole genome shotgun (WGS) entry which is preliminary data.</text>
</comment>
<keyword evidence="2" id="KW-0472">Membrane</keyword>
<reference evidence="4" key="1">
    <citation type="journal article" date="2019" name="Int. J. Syst. Evol. Microbiol.">
        <title>The Global Catalogue of Microorganisms (GCM) 10K type strain sequencing project: providing services to taxonomists for standard genome sequencing and annotation.</title>
        <authorList>
            <consortium name="The Broad Institute Genomics Platform"/>
            <consortium name="The Broad Institute Genome Sequencing Center for Infectious Disease"/>
            <person name="Wu L."/>
            <person name="Ma J."/>
        </authorList>
    </citation>
    <scope>NUCLEOTIDE SEQUENCE [LARGE SCALE GENOMIC DNA]</scope>
    <source>
        <strain evidence="4">JCM 9373</strain>
    </source>
</reference>
<keyword evidence="2" id="KW-0812">Transmembrane</keyword>
<feature type="compositionally biased region" description="Basic and acidic residues" evidence="1">
    <location>
        <begin position="269"/>
        <end position="281"/>
    </location>
</feature>
<feature type="region of interest" description="Disordered" evidence="1">
    <location>
        <begin position="87"/>
        <end position="107"/>
    </location>
</feature>
<feature type="compositionally biased region" description="Low complexity" evidence="1">
    <location>
        <begin position="386"/>
        <end position="397"/>
    </location>
</feature>
<feature type="compositionally biased region" description="Acidic residues" evidence="1">
    <location>
        <begin position="350"/>
        <end position="363"/>
    </location>
</feature>
<evidence type="ECO:0000256" key="2">
    <source>
        <dbReference type="SAM" id="Phobius"/>
    </source>
</evidence>
<proteinExistence type="predicted"/>
<feature type="region of interest" description="Disordered" evidence="1">
    <location>
        <begin position="155"/>
        <end position="477"/>
    </location>
</feature>
<feature type="compositionally biased region" description="Low complexity" evidence="1">
    <location>
        <begin position="88"/>
        <end position="107"/>
    </location>
</feature>
<sequence>MILISAGLVLTAVVLLIAGVVLTKPFLVMWSIAVSVLSAVFLVIGALLRRHELFPGRGRAGAAPPSPFPGAVPAGAMPVPPMAPHQHPVPGAAGVPGAPAAAPQGVRQAAAARPRPAAAAATATRQGVPDAGAIVLVIPGRRRYHLPGCRQLAGRDHEELTQEEAREEGFTPCTTCLPDTGAAQDGPGAHEPARSPASTPQAFQDSGPSGAGGPAEGETARFTPPYRPVAAGPAPEPSAPAGEGSAAAGRSGREAATASAAPEPAATEAADRPETAARRVAEPAGGTDGDAAPERAAERETPAARAAGTAEAAAAAGRAAAGAPQPAGTGTADGPRAGSTGPEPAGAEPAEPDGDGPGADEPEATAVWRVPAAAGEKAGPERAGGRESPAAEAAAGEAADRTTADAAEPVEPAGTEPGRAGRPVPTGSTSAGPEPSPEPSADADRRPAAASAEESQTGAPPDDDTSPHGIPVIGSDAAETVSVIAGTRRFHTSTCPLIKGVDDDGVESMSRAEAEKAGLSGCAVCQNDPA</sequence>
<protein>
    <submittedName>
        <fullName evidence="3">Uncharacterized protein</fullName>
    </submittedName>
</protein>
<dbReference type="Proteomes" id="UP001500320">
    <property type="component" value="Unassembled WGS sequence"/>
</dbReference>
<feature type="compositionally biased region" description="Basic and acidic residues" evidence="1">
    <location>
        <begin position="155"/>
        <end position="169"/>
    </location>
</feature>
<feature type="compositionally biased region" description="Low complexity" evidence="1">
    <location>
        <begin position="303"/>
        <end position="332"/>
    </location>
</feature>
<feature type="compositionally biased region" description="Basic and acidic residues" evidence="1">
    <location>
        <begin position="292"/>
        <end position="302"/>
    </location>
</feature>
<keyword evidence="4" id="KW-1185">Reference proteome</keyword>
<accession>A0ABP6P091</accession>
<evidence type="ECO:0000313" key="4">
    <source>
        <dbReference type="Proteomes" id="UP001500320"/>
    </source>
</evidence>
<gene>
    <name evidence="3" type="ORF">GCM10010466_63210</name>
</gene>